<accession>A0A9D3MKI6</accession>
<proteinExistence type="predicted"/>
<sequence>MKSPGRELLARQGLSSNCTRCNGDVNGVWIARKHIYSDLADVYGLVCWGHGGAECRRHPCAPSVLEES</sequence>
<dbReference type="Proteomes" id="UP001044222">
    <property type="component" value="Unassembled WGS sequence"/>
</dbReference>
<name>A0A9D3MKI6_ANGAN</name>
<comment type="caution">
    <text evidence="1">The sequence shown here is derived from an EMBL/GenBank/DDBJ whole genome shotgun (WGS) entry which is preliminary data.</text>
</comment>
<dbReference type="EMBL" id="JAFIRN010000004">
    <property type="protein sequence ID" value="KAG5850554.1"/>
    <property type="molecule type" value="Genomic_DNA"/>
</dbReference>
<dbReference type="AlphaFoldDB" id="A0A9D3MKI6"/>
<evidence type="ECO:0000313" key="2">
    <source>
        <dbReference type="Proteomes" id="UP001044222"/>
    </source>
</evidence>
<keyword evidence="2" id="KW-1185">Reference proteome</keyword>
<reference evidence="1" key="1">
    <citation type="submission" date="2021-01" db="EMBL/GenBank/DDBJ databases">
        <title>A chromosome-scale assembly of European eel, Anguilla anguilla.</title>
        <authorList>
            <person name="Henkel C."/>
            <person name="Jong-Raadsen S.A."/>
            <person name="Dufour S."/>
            <person name="Weltzien F.-A."/>
            <person name="Palstra A.P."/>
            <person name="Pelster B."/>
            <person name="Spaink H.P."/>
            <person name="Van Den Thillart G.E."/>
            <person name="Jansen H."/>
            <person name="Zahm M."/>
            <person name="Klopp C."/>
            <person name="Cedric C."/>
            <person name="Louis A."/>
            <person name="Berthelot C."/>
            <person name="Parey E."/>
            <person name="Roest Crollius H."/>
            <person name="Montfort J."/>
            <person name="Robinson-Rechavi M."/>
            <person name="Bucao C."/>
            <person name="Bouchez O."/>
            <person name="Gislard M."/>
            <person name="Lluch J."/>
            <person name="Milhes M."/>
            <person name="Lampietro C."/>
            <person name="Lopez Roques C."/>
            <person name="Donnadieu C."/>
            <person name="Braasch I."/>
            <person name="Desvignes T."/>
            <person name="Postlethwait J."/>
            <person name="Bobe J."/>
            <person name="Guiguen Y."/>
            <person name="Dirks R."/>
        </authorList>
    </citation>
    <scope>NUCLEOTIDE SEQUENCE</scope>
    <source>
        <strain evidence="1">Tag_6206</strain>
        <tissue evidence="1">Liver</tissue>
    </source>
</reference>
<protein>
    <submittedName>
        <fullName evidence="1">Uncharacterized protein</fullName>
    </submittedName>
</protein>
<gene>
    <name evidence="1" type="ORF">ANANG_G00083690</name>
</gene>
<evidence type="ECO:0000313" key="1">
    <source>
        <dbReference type="EMBL" id="KAG5850554.1"/>
    </source>
</evidence>
<organism evidence="1 2">
    <name type="scientific">Anguilla anguilla</name>
    <name type="common">European freshwater eel</name>
    <name type="synonym">Muraena anguilla</name>
    <dbReference type="NCBI Taxonomy" id="7936"/>
    <lineage>
        <taxon>Eukaryota</taxon>
        <taxon>Metazoa</taxon>
        <taxon>Chordata</taxon>
        <taxon>Craniata</taxon>
        <taxon>Vertebrata</taxon>
        <taxon>Euteleostomi</taxon>
        <taxon>Actinopterygii</taxon>
        <taxon>Neopterygii</taxon>
        <taxon>Teleostei</taxon>
        <taxon>Anguilliformes</taxon>
        <taxon>Anguillidae</taxon>
        <taxon>Anguilla</taxon>
    </lineage>
</organism>